<keyword evidence="1" id="KW-0433">Leucine-rich repeat</keyword>
<dbReference type="Pfam" id="PF00560">
    <property type="entry name" value="LRR_1"/>
    <property type="match status" value="1"/>
</dbReference>
<dbReference type="VEuPathDB" id="FungiDB:H257_06046"/>
<evidence type="ECO:0000313" key="8">
    <source>
        <dbReference type="Proteomes" id="UP000283543"/>
    </source>
</evidence>
<protein>
    <submittedName>
        <fullName evidence="5">Uncharacterized protein</fullName>
    </submittedName>
</protein>
<name>A0A397CDA2_APHAT</name>
<evidence type="ECO:0000313" key="7">
    <source>
        <dbReference type="Proteomes" id="UP000266643"/>
    </source>
</evidence>
<proteinExistence type="predicted"/>
<comment type="caution">
    <text evidence="5">The sequence shown here is derived from an EMBL/GenBank/DDBJ whole genome shotgun (WGS) entry which is preliminary data.</text>
</comment>
<dbReference type="Proteomes" id="UP000283543">
    <property type="component" value="Unassembled WGS sequence"/>
</dbReference>
<evidence type="ECO:0000256" key="2">
    <source>
        <dbReference type="ARBA" id="ARBA00022737"/>
    </source>
</evidence>
<dbReference type="InterPro" id="IPR001611">
    <property type="entry name" value="Leu-rich_rpt"/>
</dbReference>
<evidence type="ECO:0000313" key="9">
    <source>
        <dbReference type="Proteomes" id="UP000286510"/>
    </source>
</evidence>
<dbReference type="Proteomes" id="UP000286510">
    <property type="component" value="Unassembled WGS sequence"/>
</dbReference>
<gene>
    <name evidence="6" type="ORF">DYB26_006415</name>
    <name evidence="5" type="ORF">DYB30_003746</name>
    <name evidence="4" type="ORF">DYB34_003355</name>
</gene>
<dbReference type="InterPro" id="IPR032675">
    <property type="entry name" value="LRR_dom_sf"/>
</dbReference>
<dbReference type="SUPFAM" id="SSF52058">
    <property type="entry name" value="L domain-like"/>
    <property type="match status" value="1"/>
</dbReference>
<keyword evidence="2" id="KW-0677">Repeat</keyword>
<feature type="coiled-coil region" evidence="3">
    <location>
        <begin position="197"/>
        <end position="228"/>
    </location>
</feature>
<evidence type="ECO:0000313" key="6">
    <source>
        <dbReference type="EMBL" id="RHZ31578.1"/>
    </source>
</evidence>
<evidence type="ECO:0000256" key="3">
    <source>
        <dbReference type="SAM" id="Coils"/>
    </source>
</evidence>
<dbReference type="GO" id="GO:0005737">
    <property type="term" value="C:cytoplasm"/>
    <property type="evidence" value="ECO:0007669"/>
    <property type="project" value="TreeGrafter"/>
</dbReference>
<evidence type="ECO:0000313" key="4">
    <source>
        <dbReference type="EMBL" id="RHY39541.1"/>
    </source>
</evidence>
<dbReference type="PANTHER" id="PTHR48051">
    <property type="match status" value="1"/>
</dbReference>
<feature type="non-terminal residue" evidence="5">
    <location>
        <position position="1"/>
    </location>
</feature>
<accession>A0A397CDA2</accession>
<dbReference type="Gene3D" id="3.80.10.10">
    <property type="entry name" value="Ribonuclease Inhibitor"/>
    <property type="match status" value="1"/>
</dbReference>
<dbReference type="PROSITE" id="PS51450">
    <property type="entry name" value="LRR"/>
    <property type="match status" value="1"/>
</dbReference>
<dbReference type="InterPro" id="IPR003591">
    <property type="entry name" value="Leu-rich_rpt_typical-subtyp"/>
</dbReference>
<reference evidence="7 8" key="1">
    <citation type="submission" date="2018-08" db="EMBL/GenBank/DDBJ databases">
        <title>Aphanomyces genome sequencing and annotation.</title>
        <authorList>
            <person name="Minardi D."/>
            <person name="Oidtmann B."/>
            <person name="Van Der Giezen M."/>
            <person name="Studholme D.J."/>
        </authorList>
    </citation>
    <scope>NUCLEOTIDE SEQUENCE [LARGE SCALE GENOMIC DNA]</scope>
    <source>
        <strain evidence="5 7">D2</strain>
        <strain evidence="6 9">FDL457</strain>
        <strain evidence="4 8">Si</strain>
    </source>
</reference>
<evidence type="ECO:0000256" key="1">
    <source>
        <dbReference type="ARBA" id="ARBA00022614"/>
    </source>
</evidence>
<dbReference type="SMART" id="SM00369">
    <property type="entry name" value="LRR_TYP"/>
    <property type="match status" value="4"/>
</dbReference>
<dbReference type="Pfam" id="PF13855">
    <property type="entry name" value="LRR_8"/>
    <property type="match status" value="1"/>
</dbReference>
<dbReference type="AlphaFoldDB" id="A0A397CDA2"/>
<dbReference type="EMBL" id="QUTF01010593">
    <property type="protein sequence ID" value="RHZ31578.1"/>
    <property type="molecule type" value="Genomic_DNA"/>
</dbReference>
<keyword evidence="3" id="KW-0175">Coiled coil</keyword>
<evidence type="ECO:0000313" key="5">
    <source>
        <dbReference type="EMBL" id="RHY42960.1"/>
    </source>
</evidence>
<sequence length="265" mass="30217">PMEDLDDEPSLHADENGLINLSQGAWVRLDEVIWSQGDRLLTLIVEANQLVELPAALGNLALLRVLNVAHNKLTSIPDEIGQCAQLLELNAQHNFIKAVPKGTWLSHKIEKLLLSYNNLKTLPREMHKLHEIHTIDIRFNQLTTLPETLSECPNLTTLACEGNKDLLQIPESLRDNSRLVLWILQRLREHAAEIKYITDINNNLEQAARLADEEKLKLKEEILRLERDKQLLWSERPVHYLKLKGHVKNAAAKTAKTTSEVCLLM</sequence>
<dbReference type="SMART" id="SM00364">
    <property type="entry name" value="LRR_BAC"/>
    <property type="match status" value="5"/>
</dbReference>
<dbReference type="Proteomes" id="UP000266643">
    <property type="component" value="Unassembled WGS sequence"/>
</dbReference>
<dbReference type="EMBL" id="QUTD01009390">
    <property type="protein sequence ID" value="RHY42960.1"/>
    <property type="molecule type" value="Genomic_DNA"/>
</dbReference>
<dbReference type="InterPro" id="IPR050216">
    <property type="entry name" value="LRR_domain-containing"/>
</dbReference>
<dbReference type="EMBL" id="QUTB01010506">
    <property type="protein sequence ID" value="RHY39541.1"/>
    <property type="molecule type" value="Genomic_DNA"/>
</dbReference>
<organism evidence="5 7">
    <name type="scientific">Aphanomyces astaci</name>
    <name type="common">Crayfish plague agent</name>
    <dbReference type="NCBI Taxonomy" id="112090"/>
    <lineage>
        <taxon>Eukaryota</taxon>
        <taxon>Sar</taxon>
        <taxon>Stramenopiles</taxon>
        <taxon>Oomycota</taxon>
        <taxon>Saprolegniomycetes</taxon>
        <taxon>Saprolegniales</taxon>
        <taxon>Verrucalvaceae</taxon>
        <taxon>Aphanomyces</taxon>
    </lineage>
</organism>
<dbReference type="PANTHER" id="PTHR48051:SF54">
    <property type="entry name" value="LEUCINE-RICH REPEAT-CONTAINING PROTEIN"/>
    <property type="match status" value="1"/>
</dbReference>